<reference evidence="3" key="1">
    <citation type="journal article" date="2019" name="Int. J. Syst. Evol. Microbiol.">
        <title>The Global Catalogue of Microorganisms (GCM) 10K type strain sequencing project: providing services to taxonomists for standard genome sequencing and annotation.</title>
        <authorList>
            <consortium name="The Broad Institute Genomics Platform"/>
            <consortium name="The Broad Institute Genome Sequencing Center for Infectious Disease"/>
            <person name="Wu L."/>
            <person name="Ma J."/>
        </authorList>
    </citation>
    <scope>NUCLEOTIDE SEQUENCE [LARGE SCALE GENOMIC DNA]</scope>
    <source>
        <strain evidence="3">CGMCC 1.15643</strain>
    </source>
</reference>
<feature type="region of interest" description="Disordered" evidence="1">
    <location>
        <begin position="1"/>
        <end position="20"/>
    </location>
</feature>
<dbReference type="EMBL" id="JBHSLI010000001">
    <property type="protein sequence ID" value="MFC5291452.1"/>
    <property type="molecule type" value="Genomic_DNA"/>
</dbReference>
<protein>
    <recommendedName>
        <fullName evidence="4">DdrB-like domain-containing protein</fullName>
    </recommendedName>
</protein>
<evidence type="ECO:0000313" key="2">
    <source>
        <dbReference type="EMBL" id="MFC5291452.1"/>
    </source>
</evidence>
<proteinExistence type="predicted"/>
<feature type="compositionally biased region" description="Polar residues" evidence="1">
    <location>
        <begin position="373"/>
        <end position="383"/>
    </location>
</feature>
<feature type="region of interest" description="Disordered" evidence="1">
    <location>
        <begin position="606"/>
        <end position="654"/>
    </location>
</feature>
<sequence length="732" mass="76820">MSWDSAFAGEREQAARGPVPAAPATLGEIWRSGWDAAGLDTVFGQGDPWNQAQGELRQAVEGAAGMSAAELAKAQGRSLRAVDWAGATWQDQARELGELSAGLTPEQQEKVKPFLDVPARARRISADRERQAADIADRTYGLTGHAVGFLAGVSRAAIDPINLGTMFLGGPLASSVPKMLAREAALGAGIQAVQEPFVQAGRAELGLEAGIGRALGNVLEAGIGNAGLAGLFRGAGWLMSRAARAGDAPAVRAADAVSQALQEPRLDAGMPAARSELVANANALHAGEAVTPAAAEPAIPASLRDLGPADLDAAARLAERDELIDHLAPDQSGAGKLVHAETVETMIARMEESRQDIMAGLDSKIAELETRLRQSSGDAQAQTAGGEGVSPPAPPARRRRPPAERKPVSLARFIAENGGLKIDDQGEVRYLGINQMFVPGAGMVGRIDGKLLDRDLEPLLIAEGYLRPQDPNMPSRDVTQEVHDALVAEFTHKRPLYRFQDQARVEQLETGRTLDMDQRWRDEIAAEADGIRQQLTEAGHRVEDWDPQDISDAADRLVRGVDESWETALERVVMARELAHDASPTALAAAEDLPDWEIADAIFGRDAQPDSGRAGSQGRADAGAGGESRSGAAGDQVPGAGQDGPGQGGPAGDQALAGSLARLAQASDDPALFKARLADLQRNLEAAGGDIRLELDTGPVSARKLLEEIRDDATAADALKACLGQGVREGGS</sequence>
<name>A0ABW0EWJ1_9HYPH</name>
<accession>A0ABW0EWJ1</accession>
<keyword evidence="3" id="KW-1185">Reference proteome</keyword>
<gene>
    <name evidence="2" type="ORF">ACFPK2_00430</name>
</gene>
<evidence type="ECO:0000256" key="1">
    <source>
        <dbReference type="SAM" id="MobiDB-lite"/>
    </source>
</evidence>
<evidence type="ECO:0000313" key="3">
    <source>
        <dbReference type="Proteomes" id="UP001595976"/>
    </source>
</evidence>
<feature type="compositionally biased region" description="Gly residues" evidence="1">
    <location>
        <begin position="641"/>
        <end position="651"/>
    </location>
</feature>
<dbReference type="Proteomes" id="UP001595976">
    <property type="component" value="Unassembled WGS sequence"/>
</dbReference>
<feature type="region of interest" description="Disordered" evidence="1">
    <location>
        <begin position="371"/>
        <end position="408"/>
    </location>
</feature>
<evidence type="ECO:0008006" key="4">
    <source>
        <dbReference type="Google" id="ProtNLM"/>
    </source>
</evidence>
<organism evidence="2 3">
    <name type="scientific">Bosea minatitlanensis</name>
    <dbReference type="NCBI Taxonomy" id="128782"/>
    <lineage>
        <taxon>Bacteria</taxon>
        <taxon>Pseudomonadati</taxon>
        <taxon>Pseudomonadota</taxon>
        <taxon>Alphaproteobacteria</taxon>
        <taxon>Hyphomicrobiales</taxon>
        <taxon>Boseaceae</taxon>
        <taxon>Bosea</taxon>
    </lineage>
</organism>
<comment type="caution">
    <text evidence="2">The sequence shown here is derived from an EMBL/GenBank/DDBJ whole genome shotgun (WGS) entry which is preliminary data.</text>
</comment>
<feature type="compositionally biased region" description="Low complexity" evidence="1">
    <location>
        <begin position="629"/>
        <end position="640"/>
    </location>
</feature>
<dbReference type="RefSeq" id="WP_260349403.1">
    <property type="nucleotide sequence ID" value="NZ_JAOAOS010000015.1"/>
</dbReference>